<evidence type="ECO:0000259" key="2">
    <source>
        <dbReference type="Pfam" id="PF04892"/>
    </source>
</evidence>
<organism evidence="3 4">
    <name type="scientific">Neobacillus driksii</name>
    <dbReference type="NCBI Taxonomy" id="3035913"/>
    <lineage>
        <taxon>Bacteria</taxon>
        <taxon>Bacillati</taxon>
        <taxon>Bacillota</taxon>
        <taxon>Bacilli</taxon>
        <taxon>Bacillales</taxon>
        <taxon>Bacillaceae</taxon>
        <taxon>Neobacillus</taxon>
    </lineage>
</organism>
<dbReference type="EMBL" id="JAROBZ020000003">
    <property type="protein sequence ID" value="MFB3170673.1"/>
    <property type="molecule type" value="Genomic_DNA"/>
</dbReference>
<keyword evidence="1" id="KW-0472">Membrane</keyword>
<feature type="transmembrane region" description="Helical" evidence="1">
    <location>
        <begin position="7"/>
        <end position="24"/>
    </location>
</feature>
<feature type="transmembrane region" description="Helical" evidence="1">
    <location>
        <begin position="44"/>
        <end position="70"/>
    </location>
</feature>
<accession>A0ABV4Z1I8</accession>
<dbReference type="Pfam" id="PF04892">
    <property type="entry name" value="VanZ"/>
    <property type="match status" value="1"/>
</dbReference>
<reference evidence="3 4" key="1">
    <citation type="submission" date="2024-05" db="EMBL/GenBank/DDBJ databases">
        <authorList>
            <person name="Venkateswaran K."/>
        </authorList>
    </citation>
    <scope>NUCLEOTIDE SEQUENCE [LARGE SCALE GENOMIC DNA]</scope>
    <source>
        <strain evidence="3 4">179-C4-2-HS</strain>
    </source>
</reference>
<evidence type="ECO:0000256" key="1">
    <source>
        <dbReference type="SAM" id="Phobius"/>
    </source>
</evidence>
<name>A0ABV4Z1I8_9BACI</name>
<feature type="domain" description="VanZ-like" evidence="2">
    <location>
        <begin position="36"/>
        <end position="126"/>
    </location>
</feature>
<comment type="caution">
    <text evidence="3">The sequence shown here is derived from an EMBL/GenBank/DDBJ whole genome shotgun (WGS) entry which is preliminary data.</text>
</comment>
<evidence type="ECO:0000313" key="3">
    <source>
        <dbReference type="EMBL" id="MFB3170673.1"/>
    </source>
</evidence>
<proteinExistence type="predicted"/>
<dbReference type="Proteomes" id="UP001241748">
    <property type="component" value="Unassembled WGS sequence"/>
</dbReference>
<sequence length="158" mass="18164">MYSLGRFLILILPVFYMYLIWQQTSHFDPESVSWLSTVLSDAVILAIGATLELAHLFEFGILYFLVILALLSYGHLSKLKEILAIFISLLYGLTDEIHQLFVPFRSFSIIDLIKNAIGVFAIWIIINKKYYSKKHSRLGSFLSGITKFFKMDSNNVPF</sequence>
<dbReference type="RefSeq" id="WP_306075903.1">
    <property type="nucleotide sequence ID" value="NZ_JAROBZ020000003.1"/>
</dbReference>
<protein>
    <submittedName>
        <fullName evidence="3">VanZ family protein</fullName>
    </submittedName>
</protein>
<gene>
    <name evidence="3" type="ORF">P5G62_026520</name>
</gene>
<keyword evidence="1" id="KW-1133">Transmembrane helix</keyword>
<feature type="transmembrane region" description="Helical" evidence="1">
    <location>
        <begin position="82"/>
        <end position="101"/>
    </location>
</feature>
<keyword evidence="4" id="KW-1185">Reference proteome</keyword>
<feature type="transmembrane region" description="Helical" evidence="1">
    <location>
        <begin position="107"/>
        <end position="126"/>
    </location>
</feature>
<keyword evidence="1" id="KW-0812">Transmembrane</keyword>
<evidence type="ECO:0000313" key="4">
    <source>
        <dbReference type="Proteomes" id="UP001241748"/>
    </source>
</evidence>
<dbReference type="InterPro" id="IPR006976">
    <property type="entry name" value="VanZ-like"/>
</dbReference>
<dbReference type="NCBIfam" id="NF037970">
    <property type="entry name" value="vanZ_1"/>
    <property type="match status" value="1"/>
</dbReference>